<feature type="domain" description="4'-phosphopantetheinyl transferase" evidence="9">
    <location>
        <begin position="112"/>
        <end position="227"/>
    </location>
</feature>
<sequence length="257" mass="29814">RWAFDLTRWRPDIKDLLIATSCIQCEEKARLMKFYFQNDAYASLIGRLLMRKFLSIETNIPYNNIELERDERGKPYLKNEIGNRKVGFNVSHQGDFCILAGFASPDPQNNTRVGVDIMKYSVGSTSHNVFNVMEKNFSMRERSFVERQRSIIEKTQAFMRVWCLKESYVKTLGCGITVDLSKIDFNVKSESNIHGVVADTELKVNGLLQKDWKFEEHTLEREHCVAVAFQNAPEDMKSQQFFSLSFENLIENCIPLN</sequence>
<comment type="catalytic activity">
    <reaction evidence="8">
        <text>apo-[ACP] + acetyl-CoA = acetyl-[ACP] + adenosine 3',5'-bisphosphate + H(+)</text>
        <dbReference type="Rhea" id="RHEA:46564"/>
        <dbReference type="Rhea" id="RHEA-COMP:9621"/>
        <dbReference type="Rhea" id="RHEA-COMP:9690"/>
        <dbReference type="ChEBI" id="CHEBI:15378"/>
        <dbReference type="ChEBI" id="CHEBI:29999"/>
        <dbReference type="ChEBI" id="CHEBI:57288"/>
        <dbReference type="ChEBI" id="CHEBI:58343"/>
        <dbReference type="ChEBI" id="CHEBI:78446"/>
    </reaction>
    <physiologicalReaction direction="left-to-right" evidence="8">
        <dbReference type="Rhea" id="RHEA:46565"/>
    </physiologicalReaction>
</comment>
<evidence type="ECO:0000256" key="5">
    <source>
        <dbReference type="ARBA" id="ARBA00030484"/>
    </source>
</evidence>
<comment type="similarity">
    <text evidence="1">Belongs to the P-Pant transferase superfamily. AcpS family.</text>
</comment>
<dbReference type="PANTHER" id="PTHR12215:SF10">
    <property type="entry name" value="L-AMINOADIPATE-SEMIALDEHYDE DEHYDROGENASE-PHOSPHOPANTETHEINYL TRANSFERASE"/>
    <property type="match status" value="1"/>
</dbReference>
<dbReference type="GO" id="GO:0000287">
    <property type="term" value="F:magnesium ion binding"/>
    <property type="evidence" value="ECO:0007669"/>
    <property type="project" value="InterPro"/>
</dbReference>
<dbReference type="EMBL" id="GDAI01001947">
    <property type="protein sequence ID" value="JAI15656.1"/>
    <property type="molecule type" value="mRNA"/>
</dbReference>
<evidence type="ECO:0000259" key="10">
    <source>
        <dbReference type="Pfam" id="PF22624"/>
    </source>
</evidence>
<evidence type="ECO:0000313" key="11">
    <source>
        <dbReference type="EMBL" id="JAI15656.1"/>
    </source>
</evidence>
<feature type="non-terminal residue" evidence="11">
    <location>
        <position position="1"/>
    </location>
</feature>
<dbReference type="GO" id="GO:0008897">
    <property type="term" value="F:holo-[acyl-carrier-protein] synthase activity"/>
    <property type="evidence" value="ECO:0007669"/>
    <property type="project" value="UniProtKB-EC"/>
</dbReference>
<reference evidence="11" key="1">
    <citation type="journal article" date="2015" name="Insect Biochem. Mol. Biol.">
        <title>An insight into the sialome of the horse fly, Tabanus bromius.</title>
        <authorList>
            <person name="Ribeiro J.M."/>
            <person name="Kazimirova M."/>
            <person name="Takac P."/>
            <person name="Andersen J.F."/>
            <person name="Francischetti I.M."/>
        </authorList>
    </citation>
    <scope>NUCLEOTIDE SEQUENCE</scope>
</reference>
<dbReference type="EC" id="2.7.8.7" evidence="2"/>
<dbReference type="AlphaFoldDB" id="A0A0K8TNG7"/>
<dbReference type="SUPFAM" id="SSF56214">
    <property type="entry name" value="4'-phosphopantetheinyl transferase"/>
    <property type="match status" value="2"/>
</dbReference>
<evidence type="ECO:0000256" key="1">
    <source>
        <dbReference type="ARBA" id="ARBA00006195"/>
    </source>
</evidence>
<proteinExistence type="evidence at transcript level"/>
<protein>
    <recommendedName>
        <fullName evidence="3">L-aminoadipate-semialdehyde dehydrogenase-phosphopantetheinyl transferase</fullName>
        <ecNumber evidence="2">2.7.8.7</ecNumber>
    </recommendedName>
    <alternativeName>
        <fullName evidence="5">4'-phosphopantetheinyl transferase</fullName>
    </alternativeName>
    <alternativeName>
        <fullName evidence="6">Alpha-aminoadipic semialdehyde dehydrogenase-phosphopantetheinyl transferase</fullName>
    </alternativeName>
</protein>
<evidence type="ECO:0000256" key="4">
    <source>
        <dbReference type="ARBA" id="ARBA00022679"/>
    </source>
</evidence>
<feature type="non-terminal residue" evidence="11">
    <location>
        <position position="257"/>
    </location>
</feature>
<dbReference type="InterPro" id="IPR050559">
    <property type="entry name" value="P-Pant_transferase_sf"/>
</dbReference>
<dbReference type="Pfam" id="PF22624">
    <property type="entry name" value="AASDHPPT_N"/>
    <property type="match status" value="1"/>
</dbReference>
<accession>A0A0K8TNG7</accession>
<dbReference type="Gene3D" id="3.90.470.20">
    <property type="entry name" value="4'-phosphopantetheinyl transferase domain"/>
    <property type="match status" value="2"/>
</dbReference>
<dbReference type="InterPro" id="IPR037143">
    <property type="entry name" value="4-PPantetheinyl_Trfase_dom_sf"/>
</dbReference>
<comment type="catalytic activity">
    <reaction evidence="7">
        <text>apo-[ACP] + CoA = holo-[ACP] + adenosine 3',5'-bisphosphate + H(+)</text>
        <dbReference type="Rhea" id="RHEA:12068"/>
        <dbReference type="Rhea" id="RHEA-COMP:9685"/>
        <dbReference type="Rhea" id="RHEA-COMP:9690"/>
        <dbReference type="ChEBI" id="CHEBI:15378"/>
        <dbReference type="ChEBI" id="CHEBI:29999"/>
        <dbReference type="ChEBI" id="CHEBI:57287"/>
        <dbReference type="ChEBI" id="CHEBI:58343"/>
        <dbReference type="ChEBI" id="CHEBI:64479"/>
        <dbReference type="EC" id="2.7.8.7"/>
    </reaction>
    <physiologicalReaction direction="left-to-right" evidence="7">
        <dbReference type="Rhea" id="RHEA:12069"/>
    </physiologicalReaction>
</comment>
<dbReference type="GO" id="GO:0005829">
    <property type="term" value="C:cytosol"/>
    <property type="evidence" value="ECO:0007669"/>
    <property type="project" value="TreeGrafter"/>
</dbReference>
<dbReference type="Pfam" id="PF01648">
    <property type="entry name" value="ACPS"/>
    <property type="match status" value="1"/>
</dbReference>
<evidence type="ECO:0000256" key="6">
    <source>
        <dbReference type="ARBA" id="ARBA00033443"/>
    </source>
</evidence>
<dbReference type="FunFam" id="3.90.470.20:FF:000003">
    <property type="entry name" value="L-aminoadipate-semialdehyde dehydrogenase-phosphopantetheinyl transferase"/>
    <property type="match status" value="1"/>
</dbReference>
<organism evidence="11">
    <name type="scientific">Tabanus bromius</name>
    <name type="common">Band-eyed brown horse fly</name>
    <dbReference type="NCBI Taxonomy" id="304241"/>
    <lineage>
        <taxon>Eukaryota</taxon>
        <taxon>Metazoa</taxon>
        <taxon>Ecdysozoa</taxon>
        <taxon>Arthropoda</taxon>
        <taxon>Hexapoda</taxon>
        <taxon>Insecta</taxon>
        <taxon>Pterygota</taxon>
        <taxon>Neoptera</taxon>
        <taxon>Endopterygota</taxon>
        <taxon>Diptera</taxon>
        <taxon>Brachycera</taxon>
        <taxon>Tabanomorpha</taxon>
        <taxon>Tabanoidea</taxon>
        <taxon>Tabanidae</taxon>
        <taxon>Tabanus</taxon>
    </lineage>
</organism>
<dbReference type="InterPro" id="IPR008278">
    <property type="entry name" value="4-PPantetheinyl_Trfase_dom"/>
</dbReference>
<keyword evidence="4 11" id="KW-0808">Transferase</keyword>
<dbReference type="PANTHER" id="PTHR12215">
    <property type="entry name" value="PHOSPHOPANTETHEINE TRANSFERASE"/>
    <property type="match status" value="1"/>
</dbReference>
<evidence type="ECO:0000256" key="8">
    <source>
        <dbReference type="ARBA" id="ARBA00048794"/>
    </source>
</evidence>
<evidence type="ECO:0000259" key="9">
    <source>
        <dbReference type="Pfam" id="PF01648"/>
    </source>
</evidence>
<feature type="domain" description="4'-phosphopantetheinyl transferase N-terminal" evidence="10">
    <location>
        <begin position="8"/>
        <end position="101"/>
    </location>
</feature>
<evidence type="ECO:0000256" key="2">
    <source>
        <dbReference type="ARBA" id="ARBA00013172"/>
    </source>
</evidence>
<dbReference type="GO" id="GO:0019878">
    <property type="term" value="P:lysine biosynthetic process via aminoadipic acid"/>
    <property type="evidence" value="ECO:0007669"/>
    <property type="project" value="TreeGrafter"/>
</dbReference>
<dbReference type="InterPro" id="IPR055066">
    <property type="entry name" value="AASDHPPT_N"/>
</dbReference>
<evidence type="ECO:0000256" key="7">
    <source>
        <dbReference type="ARBA" id="ARBA00048641"/>
    </source>
</evidence>
<name>A0A0K8TNG7_TABBR</name>
<evidence type="ECO:0000256" key="3">
    <source>
        <dbReference type="ARBA" id="ARBA00016301"/>
    </source>
</evidence>